<dbReference type="InterPro" id="IPR013149">
    <property type="entry name" value="ADH-like_C"/>
</dbReference>
<dbReference type="InterPro" id="IPR036291">
    <property type="entry name" value="NAD(P)-bd_dom_sf"/>
</dbReference>
<keyword evidence="9" id="KW-1185">Reference proteome</keyword>
<evidence type="ECO:0000313" key="8">
    <source>
        <dbReference type="EMBL" id="ANE51733.1"/>
    </source>
</evidence>
<evidence type="ECO:0000256" key="3">
    <source>
        <dbReference type="ARBA" id="ARBA00022833"/>
    </source>
</evidence>
<dbReference type="InterPro" id="IPR013154">
    <property type="entry name" value="ADH-like_N"/>
</dbReference>
<dbReference type="InterPro" id="IPR011032">
    <property type="entry name" value="GroES-like_sf"/>
</dbReference>
<dbReference type="STRING" id="1492898.SY85_15740"/>
<dbReference type="Proteomes" id="UP000077177">
    <property type="component" value="Chromosome"/>
</dbReference>
<dbReference type="Pfam" id="PF08240">
    <property type="entry name" value="ADH_N"/>
    <property type="match status" value="1"/>
</dbReference>
<dbReference type="GO" id="GO:0016491">
    <property type="term" value="F:oxidoreductase activity"/>
    <property type="evidence" value="ECO:0007669"/>
    <property type="project" value="UniProtKB-KW"/>
</dbReference>
<organism evidence="8 9">
    <name type="scientific">Flavisolibacter tropicus</name>
    <dbReference type="NCBI Taxonomy" id="1492898"/>
    <lineage>
        <taxon>Bacteria</taxon>
        <taxon>Pseudomonadati</taxon>
        <taxon>Bacteroidota</taxon>
        <taxon>Chitinophagia</taxon>
        <taxon>Chitinophagales</taxon>
        <taxon>Chitinophagaceae</taxon>
        <taxon>Flavisolibacter</taxon>
    </lineage>
</organism>
<evidence type="ECO:0000313" key="9">
    <source>
        <dbReference type="Proteomes" id="UP000077177"/>
    </source>
</evidence>
<comment type="cofactor">
    <cofactor evidence="1 5">
        <name>Zn(2+)</name>
        <dbReference type="ChEBI" id="CHEBI:29105"/>
    </cofactor>
</comment>
<dbReference type="EMBL" id="CP011390">
    <property type="protein sequence ID" value="ANE51733.1"/>
    <property type="molecule type" value="Genomic_DNA"/>
</dbReference>
<evidence type="ECO:0000256" key="4">
    <source>
        <dbReference type="ARBA" id="ARBA00023002"/>
    </source>
</evidence>
<dbReference type="PANTHER" id="PTHR42813">
    <property type="entry name" value="ZINC-TYPE ALCOHOL DEHYDROGENASE-LIKE"/>
    <property type="match status" value="1"/>
</dbReference>
<keyword evidence="2 5" id="KW-0479">Metal-binding</keyword>
<evidence type="ECO:0000256" key="1">
    <source>
        <dbReference type="ARBA" id="ARBA00001947"/>
    </source>
</evidence>
<dbReference type="RefSeq" id="WP_066405857.1">
    <property type="nucleotide sequence ID" value="NZ_CP011390.1"/>
</dbReference>
<feature type="domain" description="Alcohol dehydrogenase-like C-terminal" evidence="6">
    <location>
        <begin position="196"/>
        <end position="266"/>
    </location>
</feature>
<dbReference type="KEGG" id="fla:SY85_15740"/>
<dbReference type="AlphaFoldDB" id="A0A172TY78"/>
<dbReference type="InterPro" id="IPR002328">
    <property type="entry name" value="ADH_Zn_CS"/>
</dbReference>
<dbReference type="SUPFAM" id="SSF50129">
    <property type="entry name" value="GroES-like"/>
    <property type="match status" value="1"/>
</dbReference>
<reference evidence="8 9" key="2">
    <citation type="journal article" date="2016" name="Int. J. Syst. Evol. Microbiol.">
        <title>Flavisolibacter tropicus sp. nov., isolated from tropical soil.</title>
        <authorList>
            <person name="Lee J.J."/>
            <person name="Kang M.S."/>
            <person name="Kim G.S."/>
            <person name="Lee C.S."/>
            <person name="Lim S."/>
            <person name="Lee J."/>
            <person name="Roh S.H."/>
            <person name="Kang H."/>
            <person name="Ha J.M."/>
            <person name="Bae S."/>
            <person name="Jung H.Y."/>
            <person name="Kim M.K."/>
        </authorList>
    </citation>
    <scope>NUCLEOTIDE SEQUENCE [LARGE SCALE GENOMIC DNA]</scope>
    <source>
        <strain evidence="8 9">LCS9</strain>
    </source>
</reference>
<keyword evidence="3 5" id="KW-0862">Zinc</keyword>
<dbReference type="PANTHER" id="PTHR42813:SF2">
    <property type="entry name" value="DEHYDROGENASE, ZINC-CONTAINING, PUTATIVE (AFU_ORTHOLOGUE AFUA_2G02810)-RELATED"/>
    <property type="match status" value="1"/>
</dbReference>
<dbReference type="PATRIC" id="fig|1492898.3.peg.3418"/>
<gene>
    <name evidence="8" type="ORF">SY85_15740</name>
</gene>
<comment type="similarity">
    <text evidence="5">Belongs to the zinc-containing alcohol dehydrogenase family.</text>
</comment>
<protein>
    <submittedName>
        <fullName evidence="8">Dehydrogenase</fullName>
    </submittedName>
</protein>
<sequence>MKAAVFHKIGDISVDNVPDPKIEQAEDVILKVTATAICGSDLHIYDGFFPQLNDQIMGHEFMGIVEEVGSGVTKVKKGDRVVVPFPIACGHCFFCNHLLPGHCENSNPKHYGPEGGMIKGKGGGLYGYTDLYGGYSGGQAEYVRVPYANFGPYIVPDGLEDEQVLFLTDIFPTGWTAIDWAEVKGGETVAIFGSGPVGLMAQKAAWIRGAKRVIAIDPEQYRLDKAKQVNNVEILNATDDDLIQKIYDMTDGRGADVCIDAVGMEASRSVGEKLKAVINLEKGTPKVMENCFKAVRRGGIVSVVGVYGSTYDNFPIHTLFDKGIRVQFGQAPVQKYIDELFDLVRNGKVVLDDIISHRLPLSEASNGYDIFKKKEDNCVKVVLRP</sequence>
<feature type="domain" description="Alcohol dehydrogenase-like N-terminal" evidence="7">
    <location>
        <begin position="25"/>
        <end position="150"/>
    </location>
</feature>
<name>A0A172TY78_9BACT</name>
<evidence type="ECO:0000259" key="7">
    <source>
        <dbReference type="Pfam" id="PF08240"/>
    </source>
</evidence>
<evidence type="ECO:0000256" key="2">
    <source>
        <dbReference type="ARBA" id="ARBA00022723"/>
    </source>
</evidence>
<proteinExistence type="inferred from homology"/>
<dbReference type="OrthoDB" id="9787435at2"/>
<reference evidence="9" key="1">
    <citation type="submission" date="2015-01" db="EMBL/GenBank/DDBJ databases">
        <title>Flavisolibacter sp./LCS9/ whole genome sequencing.</title>
        <authorList>
            <person name="Kim M.K."/>
            <person name="Srinivasan S."/>
            <person name="Lee J.-J."/>
        </authorList>
    </citation>
    <scope>NUCLEOTIDE SEQUENCE [LARGE SCALE GENOMIC DNA]</scope>
    <source>
        <strain evidence="9">LCS9</strain>
    </source>
</reference>
<dbReference type="Pfam" id="PF00107">
    <property type="entry name" value="ADH_zinc_N"/>
    <property type="match status" value="1"/>
</dbReference>
<evidence type="ECO:0000256" key="5">
    <source>
        <dbReference type="RuleBase" id="RU361277"/>
    </source>
</evidence>
<dbReference type="SUPFAM" id="SSF51735">
    <property type="entry name" value="NAD(P)-binding Rossmann-fold domains"/>
    <property type="match status" value="1"/>
</dbReference>
<keyword evidence="4" id="KW-0560">Oxidoreductase</keyword>
<dbReference type="GO" id="GO:0008270">
    <property type="term" value="F:zinc ion binding"/>
    <property type="evidence" value="ECO:0007669"/>
    <property type="project" value="InterPro"/>
</dbReference>
<dbReference type="Gene3D" id="3.40.50.720">
    <property type="entry name" value="NAD(P)-binding Rossmann-like Domain"/>
    <property type="match status" value="1"/>
</dbReference>
<dbReference type="CDD" id="cd08283">
    <property type="entry name" value="FDH_like_1"/>
    <property type="match status" value="1"/>
</dbReference>
<dbReference type="PROSITE" id="PS00059">
    <property type="entry name" value="ADH_ZINC"/>
    <property type="match status" value="1"/>
</dbReference>
<dbReference type="Gene3D" id="3.90.180.10">
    <property type="entry name" value="Medium-chain alcohol dehydrogenases, catalytic domain"/>
    <property type="match status" value="1"/>
</dbReference>
<accession>A0A172TY78</accession>
<evidence type="ECO:0000259" key="6">
    <source>
        <dbReference type="Pfam" id="PF00107"/>
    </source>
</evidence>